<keyword evidence="3" id="KW-1185">Reference proteome</keyword>
<organism evidence="2 3">
    <name type="scientific">Exophiala sideris</name>
    <dbReference type="NCBI Taxonomy" id="1016849"/>
    <lineage>
        <taxon>Eukaryota</taxon>
        <taxon>Fungi</taxon>
        <taxon>Dikarya</taxon>
        <taxon>Ascomycota</taxon>
        <taxon>Pezizomycotina</taxon>
        <taxon>Eurotiomycetes</taxon>
        <taxon>Chaetothyriomycetidae</taxon>
        <taxon>Chaetothyriales</taxon>
        <taxon>Herpotrichiellaceae</taxon>
        <taxon>Exophiala</taxon>
    </lineage>
</organism>
<dbReference type="Gene3D" id="3.90.1200.10">
    <property type="match status" value="1"/>
</dbReference>
<dbReference type="EMBL" id="JAVRRF010000061">
    <property type="protein sequence ID" value="KAK5048396.1"/>
    <property type="molecule type" value="Genomic_DNA"/>
</dbReference>
<evidence type="ECO:0000313" key="3">
    <source>
        <dbReference type="Proteomes" id="UP001345691"/>
    </source>
</evidence>
<dbReference type="InterPro" id="IPR002575">
    <property type="entry name" value="Aminoglycoside_PTrfase"/>
</dbReference>
<proteinExistence type="predicted"/>
<evidence type="ECO:0000259" key="1">
    <source>
        <dbReference type="SMART" id="SM00587"/>
    </source>
</evidence>
<feature type="domain" description="CHK kinase-like" evidence="1">
    <location>
        <begin position="142"/>
        <end position="309"/>
    </location>
</feature>
<evidence type="ECO:0000313" key="2">
    <source>
        <dbReference type="EMBL" id="KAK5048396.1"/>
    </source>
</evidence>
<dbReference type="PANTHER" id="PTHR11012">
    <property type="entry name" value="PROTEIN KINASE-LIKE DOMAIN-CONTAINING"/>
    <property type="match status" value="1"/>
</dbReference>
<gene>
    <name evidence="2" type="ORF">LTR69_011408</name>
</gene>
<dbReference type="Proteomes" id="UP001345691">
    <property type="component" value="Unassembled WGS sequence"/>
</dbReference>
<dbReference type="Pfam" id="PF01636">
    <property type="entry name" value="APH"/>
    <property type="match status" value="1"/>
</dbReference>
<dbReference type="InterPro" id="IPR011009">
    <property type="entry name" value="Kinase-like_dom_sf"/>
</dbReference>
<sequence>MATGIEQPAHVTARPQQQFDRSTILPENPEEVTATWLQHNWNPRIRAVEIRQTVKGTATKLLMNLFYSETHQEVERDQDGRDPKIDRVCIKGGFDPALFKWGTRKAYVREAEFYGRLAPKLDIRQMKPYFVTTNPTQGQGIIVLEDLEAAPYTTAQAASGVRDLAKLHGPTWNATKAQYPSAEDASVLRDVMKPLLSPSNWNSHLDSADCLPEFPESHRDVIRMQEAYKILWSAPGPKCIIHGDPHIGNTLLTPEGDVAFMDFQNIQIGAPMHDVSYFIAGCLAIDDRRKHEKELVQTYLDTLEVAGGPKLKLSDIWDDYRKHQLHGFLWQLLLYRCKQSGGSTPWVNATSLPLSIMAPWSSWKVQKLSTVTVIYFLRLREIGTKGGRWVLLFLRLSVCSQGLE</sequence>
<comment type="caution">
    <text evidence="2">The sequence shown here is derived from an EMBL/GenBank/DDBJ whole genome shotgun (WGS) entry which is preliminary data.</text>
</comment>
<accession>A0ABR0IUW5</accession>
<dbReference type="PANTHER" id="PTHR11012:SF30">
    <property type="entry name" value="PROTEIN KINASE-LIKE DOMAIN-CONTAINING"/>
    <property type="match status" value="1"/>
</dbReference>
<dbReference type="InterPro" id="IPR015897">
    <property type="entry name" value="CHK_kinase-like"/>
</dbReference>
<reference evidence="2 3" key="1">
    <citation type="submission" date="2023-08" db="EMBL/GenBank/DDBJ databases">
        <title>Black Yeasts Isolated from many extreme environments.</title>
        <authorList>
            <person name="Coleine C."/>
            <person name="Stajich J.E."/>
            <person name="Selbmann L."/>
        </authorList>
    </citation>
    <scope>NUCLEOTIDE SEQUENCE [LARGE SCALE GENOMIC DNA]</scope>
    <source>
        <strain evidence="2 3">CCFEE 6328</strain>
    </source>
</reference>
<dbReference type="SMART" id="SM00587">
    <property type="entry name" value="CHK"/>
    <property type="match status" value="1"/>
</dbReference>
<dbReference type="SUPFAM" id="SSF56112">
    <property type="entry name" value="Protein kinase-like (PK-like)"/>
    <property type="match status" value="1"/>
</dbReference>
<name>A0ABR0IUW5_9EURO</name>
<protein>
    <recommendedName>
        <fullName evidence="1">CHK kinase-like domain-containing protein</fullName>
    </recommendedName>
</protein>